<accession>A0ACA9L471</accession>
<proteinExistence type="predicted"/>
<keyword evidence="2" id="KW-1185">Reference proteome</keyword>
<name>A0ACA9L471_9GLOM</name>
<dbReference type="EMBL" id="CAJVPU010002839">
    <property type="protein sequence ID" value="CAG8508540.1"/>
    <property type="molecule type" value="Genomic_DNA"/>
</dbReference>
<sequence length="126" mass="14226">MESNNQYNPLNDTVNTVISGLLPGLIVGLFNGFESAKRRGFSSPINVFDDIIIFYSIIIYPLVSGLQCISFSRLVAHFGEAPENINTVISYYLNYHEGLKIDPTKVQRNEIFDDVLKNLKKVKDLL</sequence>
<evidence type="ECO:0000313" key="2">
    <source>
        <dbReference type="Proteomes" id="UP000789702"/>
    </source>
</evidence>
<evidence type="ECO:0000313" key="1">
    <source>
        <dbReference type="EMBL" id="CAG8508540.1"/>
    </source>
</evidence>
<comment type="caution">
    <text evidence="1">The sequence shown here is derived from an EMBL/GenBank/DDBJ whole genome shotgun (WGS) entry which is preliminary data.</text>
</comment>
<reference evidence="1" key="1">
    <citation type="submission" date="2021-06" db="EMBL/GenBank/DDBJ databases">
        <authorList>
            <person name="Kallberg Y."/>
            <person name="Tangrot J."/>
            <person name="Rosling A."/>
        </authorList>
    </citation>
    <scope>NUCLEOTIDE SEQUENCE</scope>
    <source>
        <strain evidence="1">IL203A</strain>
    </source>
</reference>
<gene>
    <name evidence="1" type="ORF">DHETER_LOCUS3346</name>
</gene>
<protein>
    <submittedName>
        <fullName evidence="1">4330_t:CDS:1</fullName>
    </submittedName>
</protein>
<dbReference type="Proteomes" id="UP000789702">
    <property type="component" value="Unassembled WGS sequence"/>
</dbReference>
<organism evidence="1 2">
    <name type="scientific">Dentiscutata heterogama</name>
    <dbReference type="NCBI Taxonomy" id="1316150"/>
    <lineage>
        <taxon>Eukaryota</taxon>
        <taxon>Fungi</taxon>
        <taxon>Fungi incertae sedis</taxon>
        <taxon>Mucoromycota</taxon>
        <taxon>Glomeromycotina</taxon>
        <taxon>Glomeromycetes</taxon>
        <taxon>Diversisporales</taxon>
        <taxon>Gigasporaceae</taxon>
        <taxon>Dentiscutata</taxon>
    </lineage>
</organism>